<evidence type="ECO:0000313" key="2">
    <source>
        <dbReference type="EMBL" id="QXE23262.1"/>
    </source>
</evidence>
<protein>
    <submittedName>
        <fullName evidence="2">Uncharacterized protein</fullName>
    </submittedName>
</protein>
<dbReference type="AlphaFoldDB" id="A0A975Y4K4"/>
<keyword evidence="3" id="KW-1185">Reference proteome</keyword>
<proteinExistence type="predicted"/>
<dbReference type="KEGG" id="rsin:B6N60_01951"/>
<name>A0A975Y4K4_9NOST</name>
<evidence type="ECO:0000256" key="1">
    <source>
        <dbReference type="SAM" id="MobiDB-lite"/>
    </source>
</evidence>
<reference evidence="2" key="1">
    <citation type="submission" date="2017-04" db="EMBL/GenBank/DDBJ databases">
        <title>Genome deletions in a multicellular cyanobacterial endosymbiont for morphological adaptation in marine diatoms.</title>
        <authorList>
            <person name="Wang Y."/>
            <person name="Gao H."/>
            <person name="Li R."/>
            <person name="Xu X."/>
        </authorList>
    </citation>
    <scope>NUCLEOTIDE SEQUENCE</scope>
    <source>
        <strain evidence="2">FACHB 800</strain>
    </source>
</reference>
<evidence type="ECO:0000313" key="3">
    <source>
        <dbReference type="Proteomes" id="UP000683511"/>
    </source>
</evidence>
<dbReference type="Proteomes" id="UP000683511">
    <property type="component" value="Chromosome"/>
</dbReference>
<organism evidence="2 3">
    <name type="scientific">Richelia sinica FACHB-800</name>
    <dbReference type="NCBI Taxonomy" id="1357546"/>
    <lineage>
        <taxon>Bacteria</taxon>
        <taxon>Bacillati</taxon>
        <taxon>Cyanobacteriota</taxon>
        <taxon>Cyanophyceae</taxon>
        <taxon>Nostocales</taxon>
        <taxon>Nostocaceae</taxon>
        <taxon>Richelia</taxon>
    </lineage>
</organism>
<feature type="region of interest" description="Disordered" evidence="1">
    <location>
        <begin position="1"/>
        <end position="22"/>
    </location>
</feature>
<sequence>MTRFNINHSSDRTKKVNCQKSKKPDLSTEQKFILTQATKLRTYKW</sequence>
<accession>A0A975Y4K4</accession>
<dbReference type="EMBL" id="CP021056">
    <property type="protein sequence ID" value="QXE23262.1"/>
    <property type="molecule type" value="Genomic_DNA"/>
</dbReference>
<gene>
    <name evidence="2" type="ORF">B6N60_01951</name>
</gene>